<organism evidence="1">
    <name type="scientific">Homo sapiens</name>
    <name type="common">Human</name>
    <dbReference type="NCBI Taxonomy" id="9606"/>
    <lineage>
        <taxon>Eukaryota</taxon>
        <taxon>Metazoa</taxon>
        <taxon>Chordata</taxon>
        <taxon>Craniata</taxon>
        <taxon>Vertebrata</taxon>
        <taxon>Euteleostomi</taxon>
        <taxon>Mammalia</taxon>
        <taxon>Eutheria</taxon>
        <taxon>Euarchontoglires</taxon>
        <taxon>Primates</taxon>
        <taxon>Haplorrhini</taxon>
        <taxon>Catarrhini</taxon>
        <taxon>Hominidae</taxon>
        <taxon>Homo</taxon>
    </lineage>
</organism>
<dbReference type="OrthoDB" id="25149at2759"/>
<protein>
    <submittedName>
        <fullName evidence="1">Alternative protein TPK1</fullName>
    </submittedName>
</protein>
<evidence type="ECO:0000313" key="1">
    <source>
        <dbReference type="EMBL" id="CCQ43685.1"/>
    </source>
</evidence>
<dbReference type="AlphaFoldDB" id="L8E8Q3"/>
<dbReference type="EMBL" id="HF584188">
    <property type="protein sequence ID" value="CCQ43685.1"/>
    <property type="molecule type" value="Genomic_DNA"/>
</dbReference>
<sequence length="62" mass="6914">MSLSMGIHELHILRSLTPKPAFSSQSDIHLSFRTLFLSCKMEAVGLMVSEVLSHTEILNIDT</sequence>
<dbReference type="ChiTaRS" id="TPK1">
    <property type="organism name" value="human"/>
</dbReference>
<accession>L8E8Q3</accession>
<name>L8E8Q3_HUMAN</name>
<proteinExistence type="predicted"/>
<reference evidence="1" key="1">
    <citation type="journal article" date="2013" name="PLoS ONE">
        <title>Direct detection of alternative open reading frames translation products in human significantly expands the proteome.</title>
        <authorList>
            <person name="Vanderperre B."/>
            <person name="Lucier J.-F."/>
            <person name="Motard J."/>
            <person name="Tremblay G."/>
            <person name="Vanderperre S."/>
            <person name="Wisztorski M."/>
            <person name="Salzet M."/>
            <person name="Boisvert F.-M."/>
            <person name="Roucou X."/>
        </authorList>
    </citation>
    <scope>NUCLEOTIDE SEQUENCE</scope>
</reference>
<gene>
    <name evidence="1" type="primary">TPK1</name>
</gene>